<keyword evidence="7" id="KW-1185">Reference proteome</keyword>
<feature type="signal peptide" evidence="4">
    <location>
        <begin position="1"/>
        <end position="24"/>
    </location>
</feature>
<protein>
    <submittedName>
        <fullName evidence="6">Beta-glucosidase</fullName>
        <ecNumber evidence="6">3.2.1.21</ecNumber>
    </submittedName>
</protein>
<dbReference type="InterPro" id="IPR036962">
    <property type="entry name" value="Glyco_hydro_3_N_sf"/>
</dbReference>
<evidence type="ECO:0000259" key="5">
    <source>
        <dbReference type="SMART" id="SM01217"/>
    </source>
</evidence>
<evidence type="ECO:0000256" key="2">
    <source>
        <dbReference type="ARBA" id="ARBA00022729"/>
    </source>
</evidence>
<evidence type="ECO:0000313" key="7">
    <source>
        <dbReference type="Proteomes" id="UP000745859"/>
    </source>
</evidence>
<accession>A0ABX0U9J7</accession>
<dbReference type="Pfam" id="PF00933">
    <property type="entry name" value="Glyco_hydro_3"/>
    <property type="match status" value="1"/>
</dbReference>
<dbReference type="Pfam" id="PF01915">
    <property type="entry name" value="Glyco_hydro_3_C"/>
    <property type="match status" value="1"/>
</dbReference>
<dbReference type="EC" id="3.2.1.21" evidence="6"/>
<organism evidence="6 7">
    <name type="scientific">Wenyingzhuangia heitensis</name>
    <dbReference type="NCBI Taxonomy" id="1487859"/>
    <lineage>
        <taxon>Bacteria</taxon>
        <taxon>Pseudomonadati</taxon>
        <taxon>Bacteroidota</taxon>
        <taxon>Flavobacteriia</taxon>
        <taxon>Flavobacteriales</taxon>
        <taxon>Flavobacteriaceae</taxon>
        <taxon>Wenyingzhuangia</taxon>
    </lineage>
</organism>
<keyword evidence="3 6" id="KW-0378">Hydrolase</keyword>
<evidence type="ECO:0000256" key="3">
    <source>
        <dbReference type="ARBA" id="ARBA00022801"/>
    </source>
</evidence>
<dbReference type="InterPro" id="IPR026891">
    <property type="entry name" value="Fn3-like"/>
</dbReference>
<comment type="caution">
    <text evidence="6">The sequence shown here is derived from an EMBL/GenBank/DDBJ whole genome shotgun (WGS) entry which is preliminary data.</text>
</comment>
<sequence length="733" mass="80290">MKGFFKSSKAYVVAVLGMVFTAQAQEVNFSFQDTKLPIDERVEVLVSQMTLEEKIEQLRNGAPAIPRLGVPDYDWWNEALHGVARNGKATVFPQGIGIGATFDPDLAERVASAISTEARAKYIISQKHGNHSKYAGLTFWTPNVNIFRDPRWGRGQETYGEDPFLTSKIGIAFVKGLQGNHPEYLKSAACAKHFAVHSGPESMRHHFNAEPTKQDLYETYMPAFEALVKEAKVEGVMAAYNAVYGKPAAASDFLLQDVLRDEWNFDGYITSDCGAISGISNKLKYVKTPVEAAAVALKAGTNLNCGGAYKNLKKAIDQGLITEELVDKRTKQLFKTRFRLGMFDKSESNPYLQVGAENIHSKEHIALAREAAQKSIVLLKNKNNTLPISKDVKVPYVTGPFANSADVLMGSYYGISPGIVTVLAGIADAVSLSSSLNYRSGALPFHKNINPKNWAPNVAAESDVTICVVGLSADREGEEVDAIAAEFVGDKIDLKLPQNQIDYVQTMAKKKKGPLVLVIASGSPVSLEGIEEHCDAIVQMWYPGEQGGTAVADILFGDVSPSGHLPITFPKNVDQLPAYEDYSMKGRTYKYMTEEPMFPFGFGLTYSKTEIKNLEVSTSKLRKKGNLEVTVEVANIGDYDIEEVVQLYVSPTKNKENLPLQSLKAFKRISLKKGTTKTVSFTLNAEDLKVINTKGEKVWEKGAYKITVGNSSPGEHSVSLGAAQPQEKIVTLK</sequence>
<dbReference type="Pfam" id="PF14310">
    <property type="entry name" value="Fn3-like"/>
    <property type="match status" value="1"/>
</dbReference>
<dbReference type="SUPFAM" id="SSF52279">
    <property type="entry name" value="Beta-D-glucan exohydrolase, C-terminal domain"/>
    <property type="match status" value="1"/>
</dbReference>
<dbReference type="InterPro" id="IPR036881">
    <property type="entry name" value="Glyco_hydro_3_C_sf"/>
</dbReference>
<gene>
    <name evidence="6" type="ORF">FHR24_001337</name>
</gene>
<dbReference type="PANTHER" id="PTHR42721">
    <property type="entry name" value="SUGAR HYDROLASE-RELATED"/>
    <property type="match status" value="1"/>
</dbReference>
<dbReference type="InterPro" id="IPR044993">
    <property type="entry name" value="BXL"/>
</dbReference>
<dbReference type="EMBL" id="JAASQL010000001">
    <property type="protein sequence ID" value="NIJ44898.1"/>
    <property type="molecule type" value="Genomic_DNA"/>
</dbReference>
<evidence type="ECO:0000256" key="4">
    <source>
        <dbReference type="SAM" id="SignalP"/>
    </source>
</evidence>
<dbReference type="InterPro" id="IPR002772">
    <property type="entry name" value="Glyco_hydro_3_C"/>
</dbReference>
<dbReference type="Gene3D" id="3.20.20.300">
    <property type="entry name" value="Glycoside hydrolase, family 3, N-terminal domain"/>
    <property type="match status" value="1"/>
</dbReference>
<dbReference type="GO" id="GO:0008422">
    <property type="term" value="F:beta-glucosidase activity"/>
    <property type="evidence" value="ECO:0007669"/>
    <property type="project" value="UniProtKB-EC"/>
</dbReference>
<dbReference type="PANTHER" id="PTHR42721:SF3">
    <property type="entry name" value="BETA-D-XYLOSIDASE 5-RELATED"/>
    <property type="match status" value="1"/>
</dbReference>
<dbReference type="PRINTS" id="PR00133">
    <property type="entry name" value="GLHYDRLASE3"/>
</dbReference>
<evidence type="ECO:0000313" key="6">
    <source>
        <dbReference type="EMBL" id="NIJ44898.1"/>
    </source>
</evidence>
<dbReference type="SMART" id="SM01217">
    <property type="entry name" value="Fn3_like"/>
    <property type="match status" value="1"/>
</dbReference>
<name>A0ABX0U9J7_9FLAO</name>
<feature type="chain" id="PRO_5045185243" evidence="4">
    <location>
        <begin position="25"/>
        <end position="733"/>
    </location>
</feature>
<keyword evidence="6" id="KW-0326">Glycosidase</keyword>
<dbReference type="SUPFAM" id="SSF51445">
    <property type="entry name" value="(Trans)glycosidases"/>
    <property type="match status" value="1"/>
</dbReference>
<keyword evidence="2 4" id="KW-0732">Signal</keyword>
<dbReference type="Proteomes" id="UP000745859">
    <property type="component" value="Unassembled WGS sequence"/>
</dbReference>
<dbReference type="InterPro" id="IPR017853">
    <property type="entry name" value="GH"/>
</dbReference>
<dbReference type="Gene3D" id="2.60.40.10">
    <property type="entry name" value="Immunoglobulins"/>
    <property type="match status" value="1"/>
</dbReference>
<dbReference type="InterPro" id="IPR013783">
    <property type="entry name" value="Ig-like_fold"/>
</dbReference>
<dbReference type="InterPro" id="IPR001764">
    <property type="entry name" value="Glyco_hydro_3_N"/>
</dbReference>
<dbReference type="Gene3D" id="3.40.50.1700">
    <property type="entry name" value="Glycoside hydrolase family 3 C-terminal domain"/>
    <property type="match status" value="1"/>
</dbReference>
<reference evidence="6 7" key="1">
    <citation type="submission" date="2020-03" db="EMBL/GenBank/DDBJ databases">
        <title>Genomic Encyclopedia of Type Strains, Phase IV (KMG-IV): sequencing the most valuable type-strain genomes for metagenomic binning, comparative biology and taxonomic classification.</title>
        <authorList>
            <person name="Goeker M."/>
        </authorList>
    </citation>
    <scope>NUCLEOTIDE SEQUENCE [LARGE SCALE GENOMIC DNA]</scope>
    <source>
        <strain evidence="6 7">DSM 101599</strain>
    </source>
</reference>
<feature type="domain" description="Fibronectin type III-like" evidence="5">
    <location>
        <begin position="643"/>
        <end position="712"/>
    </location>
</feature>
<comment type="similarity">
    <text evidence="1">Belongs to the glycosyl hydrolase 3 family.</text>
</comment>
<proteinExistence type="inferred from homology"/>
<dbReference type="RefSeq" id="WP_243846509.1">
    <property type="nucleotide sequence ID" value="NZ_JAASQL010000001.1"/>
</dbReference>
<evidence type="ECO:0000256" key="1">
    <source>
        <dbReference type="ARBA" id="ARBA00005336"/>
    </source>
</evidence>